<dbReference type="Proteomes" id="UP000050956">
    <property type="component" value="Unassembled WGS sequence"/>
</dbReference>
<dbReference type="EMBL" id="LDJM01000074">
    <property type="protein sequence ID" value="KRG73244.1"/>
    <property type="molecule type" value="Genomic_DNA"/>
</dbReference>
<evidence type="ECO:0000313" key="2">
    <source>
        <dbReference type="EMBL" id="KRG73244.1"/>
    </source>
</evidence>
<name>A0A0R0CTI1_9GAMM</name>
<comment type="caution">
    <text evidence="2">The sequence shown here is derived from an EMBL/GenBank/DDBJ whole genome shotgun (WGS) entry which is preliminary data.</text>
</comment>
<feature type="chain" id="PRO_5006394543" evidence="1">
    <location>
        <begin position="21"/>
        <end position="176"/>
    </location>
</feature>
<dbReference type="PATRIC" id="fig|336566.3.peg.3002"/>
<evidence type="ECO:0000256" key="1">
    <source>
        <dbReference type="SAM" id="SignalP"/>
    </source>
</evidence>
<sequence length="176" mass="19273">MVFLLLFFPALCSASGVLQAWFAPPPAGSNMVSLVLRNTGDDDINIVEYTLPWLMKDGKLMNSAVMQLTTQDGRSVGYRGAFHEPDLSDPERFVTIKPGGEKRYDADMSVNYDIAPGQLYQVSSVMRMKYLDRALARYPDRSNVVLRSLYRIAAATPAVFVAAPVACPDTVAGEGC</sequence>
<proteinExistence type="predicted"/>
<protein>
    <submittedName>
        <fullName evidence="2">Uncharacterized protein</fullName>
    </submittedName>
</protein>
<dbReference type="AlphaFoldDB" id="A0A0R0CTI1"/>
<accession>A0A0R0CTI1</accession>
<keyword evidence="3" id="KW-1185">Reference proteome</keyword>
<reference evidence="2 3" key="1">
    <citation type="submission" date="2015-05" db="EMBL/GenBank/DDBJ databases">
        <title>Genome sequencing and analysis of members of genus Stenotrophomonas.</title>
        <authorList>
            <person name="Patil P.P."/>
            <person name="Midha S."/>
            <person name="Patil P.B."/>
        </authorList>
    </citation>
    <scope>NUCLEOTIDE SEQUENCE [LARGE SCALE GENOMIC DNA]</scope>
    <source>
        <strain evidence="2 3">DSM 24757</strain>
    </source>
</reference>
<evidence type="ECO:0000313" key="3">
    <source>
        <dbReference type="Proteomes" id="UP000050956"/>
    </source>
</evidence>
<dbReference type="Gene3D" id="2.60.40.2970">
    <property type="match status" value="1"/>
</dbReference>
<feature type="signal peptide" evidence="1">
    <location>
        <begin position="1"/>
        <end position="20"/>
    </location>
</feature>
<gene>
    <name evidence="2" type="ORF">ABB30_15390</name>
</gene>
<keyword evidence="1" id="KW-0732">Signal</keyword>
<organism evidence="2 3">
    <name type="scientific">Stenotrophomonas ginsengisoli</name>
    <dbReference type="NCBI Taxonomy" id="336566"/>
    <lineage>
        <taxon>Bacteria</taxon>
        <taxon>Pseudomonadati</taxon>
        <taxon>Pseudomonadota</taxon>
        <taxon>Gammaproteobacteria</taxon>
        <taxon>Lysobacterales</taxon>
        <taxon>Lysobacteraceae</taxon>
        <taxon>Stenotrophomonas</taxon>
    </lineage>
</organism>